<keyword evidence="6" id="KW-1185">Reference proteome</keyword>
<organism evidence="5 6">
    <name type="scientific">Oryza sativa subsp. indica</name>
    <name type="common">Rice</name>
    <dbReference type="NCBI Taxonomy" id="39946"/>
    <lineage>
        <taxon>Eukaryota</taxon>
        <taxon>Viridiplantae</taxon>
        <taxon>Streptophyta</taxon>
        <taxon>Embryophyta</taxon>
        <taxon>Tracheophyta</taxon>
        <taxon>Spermatophyta</taxon>
        <taxon>Magnoliopsida</taxon>
        <taxon>Liliopsida</taxon>
        <taxon>Poales</taxon>
        <taxon>Poaceae</taxon>
        <taxon>BOP clade</taxon>
        <taxon>Oryzoideae</taxon>
        <taxon>Oryzeae</taxon>
        <taxon>Oryzinae</taxon>
        <taxon>Oryza</taxon>
        <taxon>Oryza sativa</taxon>
    </lineage>
</organism>
<sequence>MAKQLFAMLLLMLAATSSWPAAAIIGRLGLGVLQQPLPPPAMTLPDCPDKCGDVRIPYPFGTKAGCFLPGFEIVCNDTFRPPRPFLANPNLDMSKPMASIWDNCESYPGNPGCSDKQEIYMAPLPVGAKLVELIDVVTTVQEQWRARVYAPFSFSCVPAGGERVYWNRMQLIDVSASSPFVLSETGNVFIAIGRAVKADLAGAWPTSAYGNDGDNGPNGRGYVTTCSSTVNQLAPPLTDGSPCAGVGCCSIKITPRLRCSRAMLQDQDDSAGTRRRSPCSYAMVVQNSWYNFTVGDINDDGFLRRNIERGVPVVLDFAIRNNGECPPGGTPLPAACRSDNSECANASTIGGFICKCKQHYHGNPYIPGGCQVIGTFR</sequence>
<evidence type="ECO:0000256" key="1">
    <source>
        <dbReference type="ARBA" id="ARBA00004167"/>
    </source>
</evidence>
<dbReference type="Gramene" id="BGIOSGA018475-TA">
    <property type="protein sequence ID" value="BGIOSGA018475-PA"/>
    <property type="gene ID" value="BGIOSGA018475"/>
</dbReference>
<dbReference type="HOGENOM" id="CLU_000288_43_10_1"/>
<dbReference type="Pfam" id="PF13947">
    <property type="entry name" value="GUB_WAK_bind"/>
    <property type="match status" value="1"/>
</dbReference>
<reference evidence="5 6" key="1">
    <citation type="journal article" date="2005" name="PLoS Biol.">
        <title>The genomes of Oryza sativa: a history of duplications.</title>
        <authorList>
            <person name="Yu J."/>
            <person name="Wang J."/>
            <person name="Lin W."/>
            <person name="Li S."/>
            <person name="Li H."/>
            <person name="Zhou J."/>
            <person name="Ni P."/>
            <person name="Dong W."/>
            <person name="Hu S."/>
            <person name="Zeng C."/>
            <person name="Zhang J."/>
            <person name="Zhang Y."/>
            <person name="Li R."/>
            <person name="Xu Z."/>
            <person name="Li S."/>
            <person name="Li X."/>
            <person name="Zheng H."/>
            <person name="Cong L."/>
            <person name="Lin L."/>
            <person name="Yin J."/>
            <person name="Geng J."/>
            <person name="Li G."/>
            <person name="Shi J."/>
            <person name="Liu J."/>
            <person name="Lv H."/>
            <person name="Li J."/>
            <person name="Wang J."/>
            <person name="Deng Y."/>
            <person name="Ran L."/>
            <person name="Shi X."/>
            <person name="Wang X."/>
            <person name="Wu Q."/>
            <person name="Li C."/>
            <person name="Ren X."/>
            <person name="Wang J."/>
            <person name="Wang X."/>
            <person name="Li D."/>
            <person name="Liu D."/>
            <person name="Zhang X."/>
            <person name="Ji Z."/>
            <person name="Zhao W."/>
            <person name="Sun Y."/>
            <person name="Zhang Z."/>
            <person name="Bao J."/>
            <person name="Han Y."/>
            <person name="Dong L."/>
            <person name="Ji J."/>
            <person name="Chen P."/>
            <person name="Wu S."/>
            <person name="Liu J."/>
            <person name="Xiao Y."/>
            <person name="Bu D."/>
            <person name="Tan J."/>
            <person name="Yang L."/>
            <person name="Ye C."/>
            <person name="Zhang J."/>
            <person name="Xu J."/>
            <person name="Zhou Y."/>
            <person name="Yu Y."/>
            <person name="Zhang B."/>
            <person name="Zhuang S."/>
            <person name="Wei H."/>
            <person name="Liu B."/>
            <person name="Lei M."/>
            <person name="Yu H."/>
            <person name="Li Y."/>
            <person name="Xu H."/>
            <person name="Wei S."/>
            <person name="He X."/>
            <person name="Fang L."/>
            <person name="Zhang Z."/>
            <person name="Zhang Y."/>
            <person name="Huang X."/>
            <person name="Su Z."/>
            <person name="Tong W."/>
            <person name="Li J."/>
            <person name="Tong Z."/>
            <person name="Li S."/>
            <person name="Ye J."/>
            <person name="Wang L."/>
            <person name="Fang L."/>
            <person name="Lei T."/>
            <person name="Chen C."/>
            <person name="Chen H."/>
            <person name="Xu Z."/>
            <person name="Li H."/>
            <person name="Huang H."/>
            <person name="Zhang F."/>
            <person name="Xu H."/>
            <person name="Li N."/>
            <person name="Zhao C."/>
            <person name="Li S."/>
            <person name="Dong L."/>
            <person name="Huang Y."/>
            <person name="Li L."/>
            <person name="Xi Y."/>
            <person name="Qi Q."/>
            <person name="Li W."/>
            <person name="Zhang B."/>
            <person name="Hu W."/>
            <person name="Zhang Y."/>
            <person name="Tian X."/>
            <person name="Jiao Y."/>
            <person name="Liang X."/>
            <person name="Jin J."/>
            <person name="Gao L."/>
            <person name="Zheng W."/>
            <person name="Hao B."/>
            <person name="Liu S."/>
            <person name="Wang W."/>
            <person name="Yuan L."/>
            <person name="Cao M."/>
            <person name="McDermott J."/>
            <person name="Samudrala R."/>
            <person name="Wang J."/>
            <person name="Wong G.K."/>
            <person name="Yang H."/>
        </authorList>
    </citation>
    <scope>NUCLEOTIDE SEQUENCE [LARGE SCALE GENOMIC DNA]</scope>
    <source>
        <strain evidence="6">cv. 93-11</strain>
    </source>
</reference>
<accession>A2Y263</accession>
<dbReference type="GO" id="GO:0016020">
    <property type="term" value="C:membrane"/>
    <property type="evidence" value="ECO:0007669"/>
    <property type="project" value="UniProtKB-SubCell"/>
</dbReference>
<keyword evidence="2 3" id="KW-0732">Signal</keyword>
<dbReference type="AlphaFoldDB" id="A2Y263"/>
<name>A2Y263_ORYSI</name>
<evidence type="ECO:0000256" key="3">
    <source>
        <dbReference type="SAM" id="SignalP"/>
    </source>
</evidence>
<dbReference type="PANTHER" id="PTHR33491">
    <property type="entry name" value="OSJNBA0016N04.9 PROTEIN"/>
    <property type="match status" value="1"/>
</dbReference>
<dbReference type="EMBL" id="CM000130">
    <property type="protein sequence ID" value="EAY97173.1"/>
    <property type="molecule type" value="Genomic_DNA"/>
</dbReference>
<dbReference type="InterPro" id="IPR025287">
    <property type="entry name" value="WAK_GUB"/>
</dbReference>
<proteinExistence type="predicted"/>
<dbReference type="Proteomes" id="UP000007015">
    <property type="component" value="Chromosome 5"/>
</dbReference>
<protein>
    <recommendedName>
        <fullName evidence="4">Wall-associated receptor kinase galacturonan-binding domain-containing protein</fullName>
    </recommendedName>
</protein>
<feature type="domain" description="Wall-associated receptor kinase galacturonan-binding" evidence="4">
    <location>
        <begin position="47"/>
        <end position="85"/>
    </location>
</feature>
<evidence type="ECO:0000313" key="5">
    <source>
        <dbReference type="EMBL" id="EAY97173.1"/>
    </source>
</evidence>
<evidence type="ECO:0000259" key="4">
    <source>
        <dbReference type="Pfam" id="PF13947"/>
    </source>
</evidence>
<evidence type="ECO:0000313" key="6">
    <source>
        <dbReference type="Proteomes" id="UP000007015"/>
    </source>
</evidence>
<feature type="signal peptide" evidence="3">
    <location>
        <begin position="1"/>
        <end position="23"/>
    </location>
</feature>
<comment type="subcellular location">
    <subcellularLocation>
        <location evidence="1">Membrane</location>
        <topology evidence="1">Single-pass membrane protein</topology>
    </subcellularLocation>
</comment>
<dbReference type="STRING" id="39946.A2Y263"/>
<dbReference type="GO" id="GO:0030247">
    <property type="term" value="F:polysaccharide binding"/>
    <property type="evidence" value="ECO:0007669"/>
    <property type="project" value="InterPro"/>
</dbReference>
<feature type="chain" id="PRO_5002650032" description="Wall-associated receptor kinase galacturonan-binding domain-containing protein" evidence="3">
    <location>
        <begin position="24"/>
        <end position="377"/>
    </location>
</feature>
<gene>
    <name evidence="5" type="ORF">OsI_19094</name>
</gene>
<evidence type="ECO:0000256" key="2">
    <source>
        <dbReference type="ARBA" id="ARBA00022729"/>
    </source>
</evidence>